<evidence type="ECO:0000256" key="1">
    <source>
        <dbReference type="ARBA" id="ARBA00001947"/>
    </source>
</evidence>
<dbReference type="PANTHER" id="PTHR43808">
    <property type="entry name" value="ACETYLORNITHINE DEACETYLASE"/>
    <property type="match status" value="1"/>
</dbReference>
<dbReference type="NCBIfam" id="NF005542">
    <property type="entry name" value="PRK07205.1"/>
    <property type="match status" value="1"/>
</dbReference>
<keyword evidence="6" id="KW-0862">Zinc</keyword>
<keyword evidence="8" id="KW-0482">Metalloprotease</keyword>
<dbReference type="GO" id="GO:0006508">
    <property type="term" value="P:proteolysis"/>
    <property type="evidence" value="ECO:0007669"/>
    <property type="project" value="UniProtKB-KW"/>
</dbReference>
<dbReference type="RefSeq" id="WP_034569359.1">
    <property type="nucleotide sequence ID" value="NZ_JQBS01000035.1"/>
</dbReference>
<dbReference type="GO" id="GO:0008237">
    <property type="term" value="F:metallopeptidase activity"/>
    <property type="evidence" value="ECO:0007669"/>
    <property type="project" value="UniProtKB-KW"/>
</dbReference>
<evidence type="ECO:0000256" key="2">
    <source>
        <dbReference type="ARBA" id="ARBA00006247"/>
    </source>
</evidence>
<reference evidence="9 10" key="1">
    <citation type="journal article" date="2015" name="Genome Announc.">
        <title>Expanding the biotechnology potential of lactobacilli through comparative genomics of 213 strains and associated genera.</title>
        <authorList>
            <person name="Sun Z."/>
            <person name="Harris H.M."/>
            <person name="McCann A."/>
            <person name="Guo C."/>
            <person name="Argimon S."/>
            <person name="Zhang W."/>
            <person name="Yang X."/>
            <person name="Jeffery I.B."/>
            <person name="Cooney J.C."/>
            <person name="Kagawa T.F."/>
            <person name="Liu W."/>
            <person name="Song Y."/>
            <person name="Salvetti E."/>
            <person name="Wrobel A."/>
            <person name="Rasinkangas P."/>
            <person name="Parkhill J."/>
            <person name="Rea M.C."/>
            <person name="O'Sullivan O."/>
            <person name="Ritari J."/>
            <person name="Douillard F.P."/>
            <person name="Paul Ross R."/>
            <person name="Yang R."/>
            <person name="Briner A.E."/>
            <person name="Felis G.E."/>
            <person name="de Vos W.M."/>
            <person name="Barrangou R."/>
            <person name="Klaenhammer T.R."/>
            <person name="Caufield P.W."/>
            <person name="Cui Y."/>
            <person name="Zhang H."/>
            <person name="O'Toole P.W."/>
        </authorList>
    </citation>
    <scope>NUCLEOTIDE SEQUENCE [LARGE SCALE GENOMIC DNA]</scope>
    <source>
        <strain evidence="9 10">DSM 20623</strain>
    </source>
</reference>
<dbReference type="EMBL" id="JQBS01000035">
    <property type="protein sequence ID" value="KRN54471.1"/>
    <property type="molecule type" value="Genomic_DNA"/>
</dbReference>
<evidence type="ECO:0000313" key="10">
    <source>
        <dbReference type="Proteomes" id="UP000051658"/>
    </source>
</evidence>
<dbReference type="eggNOG" id="COG0624">
    <property type="taxonomic scope" value="Bacteria"/>
</dbReference>
<evidence type="ECO:0000256" key="8">
    <source>
        <dbReference type="ARBA" id="ARBA00023049"/>
    </source>
</evidence>
<keyword evidence="3" id="KW-0645">Protease</keyword>
<evidence type="ECO:0000256" key="3">
    <source>
        <dbReference type="ARBA" id="ARBA00022670"/>
    </source>
</evidence>
<evidence type="ECO:0000256" key="7">
    <source>
        <dbReference type="ARBA" id="ARBA00022997"/>
    </source>
</evidence>
<accession>A0A0R2HWH3</accession>
<dbReference type="GO" id="GO:0016805">
    <property type="term" value="F:dipeptidase activity"/>
    <property type="evidence" value="ECO:0007669"/>
    <property type="project" value="UniProtKB-KW"/>
</dbReference>
<dbReference type="PANTHER" id="PTHR43808:SF31">
    <property type="entry name" value="N-ACETYL-L-CITRULLINE DEACETYLASE"/>
    <property type="match status" value="1"/>
</dbReference>
<dbReference type="PATRIC" id="fig|1449336.4.peg.2091"/>
<proteinExistence type="inferred from homology"/>
<organism evidence="9 10">
    <name type="scientific">Carnobacterium divergens DSM 20623</name>
    <dbReference type="NCBI Taxonomy" id="1449336"/>
    <lineage>
        <taxon>Bacteria</taxon>
        <taxon>Bacillati</taxon>
        <taxon>Bacillota</taxon>
        <taxon>Bacilli</taxon>
        <taxon>Lactobacillales</taxon>
        <taxon>Carnobacteriaceae</taxon>
        <taxon>Carnobacterium</taxon>
    </lineage>
</organism>
<dbReference type="AlphaFoldDB" id="A0A0R2HWH3"/>
<dbReference type="SUPFAM" id="SSF55031">
    <property type="entry name" value="Bacterial exopeptidase dimerisation domain"/>
    <property type="match status" value="1"/>
</dbReference>
<dbReference type="NCBIfam" id="TIGR01887">
    <property type="entry name" value="dipeptidaselike"/>
    <property type="match status" value="1"/>
</dbReference>
<gene>
    <name evidence="9" type="ORF">IV74_GL002054</name>
</gene>
<comment type="similarity">
    <text evidence="2">Belongs to the peptidase M20A family.</text>
</comment>
<evidence type="ECO:0000256" key="5">
    <source>
        <dbReference type="ARBA" id="ARBA00022801"/>
    </source>
</evidence>
<dbReference type="Proteomes" id="UP000051658">
    <property type="component" value="Unassembled WGS sequence"/>
</dbReference>
<keyword evidence="7" id="KW-0224">Dipeptidase</keyword>
<keyword evidence="5" id="KW-0378">Hydrolase</keyword>
<dbReference type="InterPro" id="IPR010964">
    <property type="entry name" value="M20A_pepV-rel"/>
</dbReference>
<dbReference type="GO" id="GO:0008777">
    <property type="term" value="F:acetylornithine deacetylase activity"/>
    <property type="evidence" value="ECO:0007669"/>
    <property type="project" value="TreeGrafter"/>
</dbReference>
<dbReference type="GeneID" id="89589046"/>
<evidence type="ECO:0000256" key="4">
    <source>
        <dbReference type="ARBA" id="ARBA00022723"/>
    </source>
</evidence>
<dbReference type="GO" id="GO:0006526">
    <property type="term" value="P:L-arginine biosynthetic process"/>
    <property type="evidence" value="ECO:0007669"/>
    <property type="project" value="TreeGrafter"/>
</dbReference>
<dbReference type="InterPro" id="IPR050072">
    <property type="entry name" value="Peptidase_M20A"/>
</dbReference>
<dbReference type="InterPro" id="IPR036264">
    <property type="entry name" value="Bact_exopeptidase_dim_dom"/>
</dbReference>
<name>A0A0R2HWH3_CARDV</name>
<keyword evidence="10" id="KW-1185">Reference proteome</keyword>
<comment type="caution">
    <text evidence="9">The sequence shown here is derived from an EMBL/GenBank/DDBJ whole genome shotgun (WGS) entry which is preliminary data.</text>
</comment>
<keyword evidence="4" id="KW-0479">Metal-binding</keyword>
<comment type="cofactor">
    <cofactor evidence="1">
        <name>Zn(2+)</name>
        <dbReference type="ChEBI" id="CHEBI:29105"/>
    </cofactor>
</comment>
<evidence type="ECO:0000313" key="9">
    <source>
        <dbReference type="EMBL" id="KRN54471.1"/>
    </source>
</evidence>
<dbReference type="Gene3D" id="3.40.630.10">
    <property type="entry name" value="Zn peptidases"/>
    <property type="match status" value="1"/>
</dbReference>
<sequence length="445" mass="49369">MKSFVTKEHQAACIETIQTLISYPSYLRETNTEGTLFGKDIQKVLEKTLDICQDLGFKTYLDPEGYYGYADYGDGKEILAVLCHLDVVPPGNEELWETPAFEGVIRDDFLFGRGSQDDKGPAMAALYGMKALIDAEVEFDKRIRFIFGTDEENLWRCMDKYNEKEEKAVMGFAPDAEFPLTFAEKGLLQVKLKGKGSKGIAVACGDALNVVPAEARYKGPLKEALKSELEKLGFNYKMENETVVVLGKSIHSKDANQGINAVTRLAMALQMITKSEAIDFIANEVKEDARGIKLFGEVEDNASGILTFNVASLNVDENESVIGIDIRIPVTVNKDEIVATLTEVAKKYHLKYEEFDYLASLYVPLESTLVETLLGVYRDKTGDFSDPMTSGGATFARTMDNCVAFGAVFPDSPITFHEANEKMSLRDIYGAMDIYAEAIYRLAGK</sequence>
<evidence type="ECO:0000256" key="6">
    <source>
        <dbReference type="ARBA" id="ARBA00022833"/>
    </source>
</evidence>
<dbReference type="SUPFAM" id="SSF53187">
    <property type="entry name" value="Zn-dependent exopeptidases"/>
    <property type="match status" value="1"/>
</dbReference>
<dbReference type="GO" id="GO:0008270">
    <property type="term" value="F:zinc ion binding"/>
    <property type="evidence" value="ECO:0007669"/>
    <property type="project" value="InterPro"/>
</dbReference>
<dbReference type="Pfam" id="PF01546">
    <property type="entry name" value="Peptidase_M20"/>
    <property type="match status" value="1"/>
</dbReference>
<protein>
    <submittedName>
        <fullName evidence="9">Xaa-His dipeptidase</fullName>
    </submittedName>
</protein>
<dbReference type="InterPro" id="IPR002933">
    <property type="entry name" value="Peptidase_M20"/>
</dbReference>
<dbReference type="Gene3D" id="3.30.70.360">
    <property type="match status" value="2"/>
</dbReference>